<dbReference type="EMBL" id="MLFT02000011">
    <property type="protein sequence ID" value="PHT34362.1"/>
    <property type="molecule type" value="Genomic_DNA"/>
</dbReference>
<evidence type="ECO:0000256" key="2">
    <source>
        <dbReference type="ARBA" id="ARBA00022723"/>
    </source>
</evidence>
<keyword evidence="6" id="KW-1185">Reference proteome</keyword>
<reference evidence="6" key="2">
    <citation type="journal article" date="2017" name="J. Anim. Genet.">
        <title>Multiple reference genome sequences of hot pepper reveal the massive evolution of plant disease resistance genes by retroduplication.</title>
        <authorList>
            <person name="Kim S."/>
            <person name="Park J."/>
            <person name="Yeom S.-I."/>
            <person name="Kim Y.-M."/>
            <person name="Seo E."/>
            <person name="Kim K.-T."/>
            <person name="Kim M.-S."/>
            <person name="Lee J.M."/>
            <person name="Cheong K."/>
            <person name="Shin H.-S."/>
            <person name="Kim S.-B."/>
            <person name="Han K."/>
            <person name="Lee J."/>
            <person name="Park M."/>
            <person name="Lee H.-A."/>
            <person name="Lee H.-Y."/>
            <person name="Lee Y."/>
            <person name="Oh S."/>
            <person name="Lee J.H."/>
            <person name="Choi E."/>
            <person name="Choi E."/>
            <person name="Lee S.E."/>
            <person name="Jeon J."/>
            <person name="Kim H."/>
            <person name="Choi G."/>
            <person name="Song H."/>
            <person name="Lee J."/>
            <person name="Lee S.-C."/>
            <person name="Kwon J.-K."/>
            <person name="Lee H.-Y."/>
            <person name="Koo N."/>
            <person name="Hong Y."/>
            <person name="Kim R.W."/>
            <person name="Kang W.-H."/>
            <person name="Huh J.H."/>
            <person name="Kang B.-C."/>
            <person name="Yang T.-J."/>
            <person name="Lee Y.-H."/>
            <person name="Bennetzen J.L."/>
            <person name="Choi D."/>
        </authorList>
    </citation>
    <scope>NUCLEOTIDE SEQUENCE [LARGE SCALE GENOMIC DNA]</scope>
    <source>
        <strain evidence="6">cv. PBC81</strain>
    </source>
</reference>
<dbReference type="PROSITE" id="PS01053">
    <property type="entry name" value="ARGINASE_1"/>
    <property type="match status" value="1"/>
</dbReference>
<dbReference type="Gene3D" id="3.40.800.10">
    <property type="entry name" value="Ureohydrolase domain"/>
    <property type="match status" value="1"/>
</dbReference>
<dbReference type="GO" id="GO:0033389">
    <property type="term" value="P:putrescine biosynthetic process from arginine, via agmatine"/>
    <property type="evidence" value="ECO:0007669"/>
    <property type="project" value="TreeGrafter"/>
</dbReference>
<comment type="similarity">
    <text evidence="1">Belongs to the arginase family. Agmatinase subfamily.</text>
</comment>
<evidence type="ECO:0000256" key="3">
    <source>
        <dbReference type="ARBA" id="ARBA00022801"/>
    </source>
</evidence>
<dbReference type="InterPro" id="IPR020855">
    <property type="entry name" value="Ureohydrolase_Mn_BS"/>
</dbReference>
<dbReference type="PANTHER" id="PTHR11358:SF26">
    <property type="entry name" value="GUANIDINO ACID HYDROLASE, MITOCHONDRIAL"/>
    <property type="match status" value="1"/>
</dbReference>
<dbReference type="OrthoDB" id="1671793at2759"/>
<evidence type="ECO:0000256" key="1">
    <source>
        <dbReference type="ARBA" id="ARBA00009227"/>
    </source>
</evidence>
<gene>
    <name evidence="5" type="ORF">CQW23_26162</name>
</gene>
<dbReference type="GO" id="GO:0046872">
    <property type="term" value="F:metal ion binding"/>
    <property type="evidence" value="ECO:0007669"/>
    <property type="project" value="UniProtKB-KW"/>
</dbReference>
<dbReference type="SUPFAM" id="SSF52768">
    <property type="entry name" value="Arginase/deacetylase"/>
    <property type="match status" value="1"/>
</dbReference>
<dbReference type="AlphaFoldDB" id="A0A2G2VN19"/>
<dbReference type="Proteomes" id="UP000224567">
    <property type="component" value="Unassembled WGS sequence"/>
</dbReference>
<evidence type="ECO:0000313" key="5">
    <source>
        <dbReference type="EMBL" id="PHT34362.1"/>
    </source>
</evidence>
<protein>
    <submittedName>
        <fullName evidence="5">Arginase 1, mitochondrial</fullName>
    </submittedName>
</protein>
<accession>A0A2G2VN19</accession>
<dbReference type="PANTHER" id="PTHR11358">
    <property type="entry name" value="ARGINASE/AGMATINASE"/>
    <property type="match status" value="1"/>
</dbReference>
<name>A0A2G2VN19_CAPBA</name>
<proteinExistence type="inferred from homology"/>
<dbReference type="GO" id="GO:0008783">
    <property type="term" value="F:agmatinase activity"/>
    <property type="evidence" value="ECO:0007669"/>
    <property type="project" value="TreeGrafter"/>
</dbReference>
<reference evidence="5 6" key="1">
    <citation type="journal article" date="2017" name="Genome Biol.">
        <title>New reference genome sequences of hot pepper reveal the massive evolution of plant disease-resistance genes by retroduplication.</title>
        <authorList>
            <person name="Kim S."/>
            <person name="Park J."/>
            <person name="Yeom S.I."/>
            <person name="Kim Y.M."/>
            <person name="Seo E."/>
            <person name="Kim K.T."/>
            <person name="Kim M.S."/>
            <person name="Lee J.M."/>
            <person name="Cheong K."/>
            <person name="Shin H.S."/>
            <person name="Kim S.B."/>
            <person name="Han K."/>
            <person name="Lee J."/>
            <person name="Park M."/>
            <person name="Lee H.A."/>
            <person name="Lee H.Y."/>
            <person name="Lee Y."/>
            <person name="Oh S."/>
            <person name="Lee J.H."/>
            <person name="Choi E."/>
            <person name="Choi E."/>
            <person name="Lee S.E."/>
            <person name="Jeon J."/>
            <person name="Kim H."/>
            <person name="Choi G."/>
            <person name="Song H."/>
            <person name="Lee J."/>
            <person name="Lee S.C."/>
            <person name="Kwon J.K."/>
            <person name="Lee H.Y."/>
            <person name="Koo N."/>
            <person name="Hong Y."/>
            <person name="Kim R.W."/>
            <person name="Kang W.H."/>
            <person name="Huh J.H."/>
            <person name="Kang B.C."/>
            <person name="Yang T.J."/>
            <person name="Lee Y.H."/>
            <person name="Bennetzen J.L."/>
            <person name="Choi D."/>
        </authorList>
    </citation>
    <scope>NUCLEOTIDE SEQUENCE [LARGE SCALE GENOMIC DNA]</scope>
    <source>
        <strain evidence="6">cv. PBC81</strain>
    </source>
</reference>
<dbReference type="InterPro" id="IPR006035">
    <property type="entry name" value="Ureohydrolase"/>
</dbReference>
<keyword evidence="2" id="KW-0479">Metal-binding</keyword>
<dbReference type="Pfam" id="PF00491">
    <property type="entry name" value="Arginase"/>
    <property type="match status" value="1"/>
</dbReference>
<sequence>MWKKHLKRLALLEHSGSKYSGTKNDGCSTNAASSLTSYKLSTLKINLCHNLYYFPTSPVIMKAMVTDASFVEKHLTNLTRAIEGFGLLEELLIRFYPSTQVTCGCAAGVAAAFRALAEFTTSAIDFLNRVGRTARAGQPDLVTSLYKESNHDLVAVIRYTEKIKDPVKLGEGVKGVYISVDLDCMDPAFAPGVSHIEPGGLSFRDVLNILYNLQADVDRADVVEFNPQCDTVDGMITVVAAKLVRELTAKISK</sequence>
<keyword evidence="3 4" id="KW-0378">Hydrolase</keyword>
<dbReference type="STRING" id="33114.A0A2G2VN19"/>
<evidence type="ECO:0000256" key="4">
    <source>
        <dbReference type="RuleBase" id="RU003684"/>
    </source>
</evidence>
<organism evidence="5 6">
    <name type="scientific">Capsicum baccatum</name>
    <name type="common">Peruvian pepper</name>
    <dbReference type="NCBI Taxonomy" id="33114"/>
    <lineage>
        <taxon>Eukaryota</taxon>
        <taxon>Viridiplantae</taxon>
        <taxon>Streptophyta</taxon>
        <taxon>Embryophyta</taxon>
        <taxon>Tracheophyta</taxon>
        <taxon>Spermatophyta</taxon>
        <taxon>Magnoliopsida</taxon>
        <taxon>eudicotyledons</taxon>
        <taxon>Gunneridae</taxon>
        <taxon>Pentapetalae</taxon>
        <taxon>asterids</taxon>
        <taxon>lamiids</taxon>
        <taxon>Solanales</taxon>
        <taxon>Solanaceae</taxon>
        <taxon>Solanoideae</taxon>
        <taxon>Capsiceae</taxon>
        <taxon>Capsicum</taxon>
    </lineage>
</organism>
<dbReference type="PROSITE" id="PS51409">
    <property type="entry name" value="ARGINASE_2"/>
    <property type="match status" value="1"/>
</dbReference>
<comment type="caution">
    <text evidence="5">The sequence shown here is derived from an EMBL/GenBank/DDBJ whole genome shotgun (WGS) entry which is preliminary data.</text>
</comment>
<evidence type="ECO:0000313" key="6">
    <source>
        <dbReference type="Proteomes" id="UP000224567"/>
    </source>
</evidence>
<dbReference type="InterPro" id="IPR023696">
    <property type="entry name" value="Ureohydrolase_dom_sf"/>
</dbReference>